<feature type="transmembrane region" description="Helical" evidence="4">
    <location>
        <begin position="20"/>
        <end position="40"/>
    </location>
</feature>
<evidence type="ECO:0000256" key="1">
    <source>
        <dbReference type="ARBA" id="ARBA00005695"/>
    </source>
</evidence>
<dbReference type="Gene3D" id="3.40.190.10">
    <property type="entry name" value="Periplasmic binding protein-like II"/>
    <property type="match status" value="1"/>
</dbReference>
<dbReference type="CDD" id="cd08513">
    <property type="entry name" value="PBP2_thermophilic_Hb8_like"/>
    <property type="match status" value="1"/>
</dbReference>
<dbReference type="Gene3D" id="3.10.105.10">
    <property type="entry name" value="Dipeptide-binding Protein, Domain 3"/>
    <property type="match status" value="1"/>
</dbReference>
<proteinExistence type="inferred from homology"/>
<dbReference type="GO" id="GO:0043190">
    <property type="term" value="C:ATP-binding cassette (ABC) transporter complex"/>
    <property type="evidence" value="ECO:0007669"/>
    <property type="project" value="InterPro"/>
</dbReference>
<evidence type="ECO:0000256" key="4">
    <source>
        <dbReference type="SAM" id="Phobius"/>
    </source>
</evidence>
<evidence type="ECO:0000256" key="3">
    <source>
        <dbReference type="ARBA" id="ARBA00022729"/>
    </source>
</evidence>
<gene>
    <name evidence="6" type="ORF">UY02_C0007G0020</name>
</gene>
<dbReference type="GO" id="GO:0042597">
    <property type="term" value="C:periplasmic space"/>
    <property type="evidence" value="ECO:0007669"/>
    <property type="project" value="UniProtKB-ARBA"/>
</dbReference>
<evidence type="ECO:0000313" key="7">
    <source>
        <dbReference type="Proteomes" id="UP000034682"/>
    </source>
</evidence>
<dbReference type="GO" id="GO:0015833">
    <property type="term" value="P:peptide transport"/>
    <property type="evidence" value="ECO:0007669"/>
    <property type="project" value="TreeGrafter"/>
</dbReference>
<keyword evidence="4" id="KW-0812">Transmembrane</keyword>
<dbReference type="EMBL" id="LCOK01000007">
    <property type="protein sequence ID" value="KKU77084.1"/>
    <property type="molecule type" value="Genomic_DNA"/>
</dbReference>
<dbReference type="PIRSF" id="PIRSF002741">
    <property type="entry name" value="MppA"/>
    <property type="match status" value="1"/>
</dbReference>
<dbReference type="PANTHER" id="PTHR30290:SF9">
    <property type="entry name" value="OLIGOPEPTIDE-BINDING PROTEIN APPA"/>
    <property type="match status" value="1"/>
</dbReference>
<evidence type="ECO:0000259" key="5">
    <source>
        <dbReference type="Pfam" id="PF00496"/>
    </source>
</evidence>
<dbReference type="Pfam" id="PF00496">
    <property type="entry name" value="SBP_bac_5"/>
    <property type="match status" value="1"/>
</dbReference>
<keyword evidence="2" id="KW-0813">Transport</keyword>
<keyword evidence="4" id="KW-1133">Transmembrane helix</keyword>
<accession>A0A0G1T5J8</accession>
<evidence type="ECO:0000256" key="2">
    <source>
        <dbReference type="ARBA" id="ARBA00022448"/>
    </source>
</evidence>
<keyword evidence="3" id="KW-0732">Signal</keyword>
<reference evidence="6 7" key="1">
    <citation type="journal article" date="2015" name="Nature">
        <title>rRNA introns, odd ribosomes, and small enigmatic genomes across a large radiation of phyla.</title>
        <authorList>
            <person name="Brown C.T."/>
            <person name="Hug L.A."/>
            <person name="Thomas B.C."/>
            <person name="Sharon I."/>
            <person name="Castelle C.J."/>
            <person name="Singh A."/>
            <person name="Wilkins M.J."/>
            <person name="Williams K.H."/>
            <person name="Banfield J.F."/>
        </authorList>
    </citation>
    <scope>NUCLEOTIDE SEQUENCE [LARGE SCALE GENOMIC DNA]</scope>
</reference>
<dbReference type="PANTHER" id="PTHR30290">
    <property type="entry name" value="PERIPLASMIC BINDING COMPONENT OF ABC TRANSPORTER"/>
    <property type="match status" value="1"/>
</dbReference>
<dbReference type="InterPro" id="IPR030678">
    <property type="entry name" value="Peptide/Ni-bd"/>
</dbReference>
<dbReference type="Gene3D" id="3.90.76.10">
    <property type="entry name" value="Dipeptide-binding Protein, Domain 1"/>
    <property type="match status" value="1"/>
</dbReference>
<dbReference type="SUPFAM" id="SSF53850">
    <property type="entry name" value="Periplasmic binding protein-like II"/>
    <property type="match status" value="1"/>
</dbReference>
<sequence>MLYKLFQILKTLSIRERYIAAAAGGVFILSAILLGISFFYQKTVASPVEGGSYVEGIIGQPVSINPIIAGDNDTDRDLIALLFASLFDLAEKYETDPQQKVWTVTLKPDLKWSDGEPLTSDDIIFTISVVQDPDVRSPFFATWQGVLAERLSEREVRLTLKNPYAFFLDNIKNFRIAPSHIFDDIPPQNFRLSEYNFRPVGSGPYKVVNFEKRSDGFIEKYILTSNKYYALQKPFINNFPVKLFANKTDAINAFNAREIDGIGGLDQPDLENLKIKQQVFKIDRPRYYAIFFNQSTSVPLKEKEVRTALSQSVDKGKIVDTVLKGLGVAVNGPVPPTMSGYDPSIYGDNEFSLDKASTTLAKAGWVIGDDGIRTKNTPRGKIKLSLDIIVPEVPFLVDTVNVIKDDWLKIGVALNPIVLKPSEVINSAIKPRNYQMIIFGNTLNNNPDIFSFWHSSQRFDPGLNLALFNDKTSDGLLESLRQTLDETARLQDLSKLQKIINDQKSAIFLYSPQYLYVTSKNLNGFVAKMIAVPANRFEAVNGWYLKTARIFK</sequence>
<organism evidence="6 7">
    <name type="scientific">Candidatus Giovannonibacteria bacterium GW2011_GWB1_47_6b</name>
    <dbReference type="NCBI Taxonomy" id="1618655"/>
    <lineage>
        <taxon>Bacteria</taxon>
        <taxon>Candidatus Giovannoniibacteriota</taxon>
    </lineage>
</organism>
<dbReference type="InterPro" id="IPR039424">
    <property type="entry name" value="SBP_5"/>
</dbReference>
<dbReference type="AlphaFoldDB" id="A0A0G1T5J8"/>
<protein>
    <submittedName>
        <fullName evidence="6">Extracellular solute-binding protein</fullName>
    </submittedName>
</protein>
<evidence type="ECO:0000313" key="6">
    <source>
        <dbReference type="EMBL" id="KKU77084.1"/>
    </source>
</evidence>
<dbReference type="Proteomes" id="UP000034682">
    <property type="component" value="Unassembled WGS sequence"/>
</dbReference>
<comment type="similarity">
    <text evidence="1">Belongs to the bacterial solute-binding protein 5 family.</text>
</comment>
<keyword evidence="4" id="KW-0472">Membrane</keyword>
<name>A0A0G1T5J8_9BACT</name>
<comment type="caution">
    <text evidence="6">The sequence shown here is derived from an EMBL/GenBank/DDBJ whole genome shotgun (WGS) entry which is preliminary data.</text>
</comment>
<dbReference type="GO" id="GO:1904680">
    <property type="term" value="F:peptide transmembrane transporter activity"/>
    <property type="evidence" value="ECO:0007669"/>
    <property type="project" value="TreeGrafter"/>
</dbReference>
<feature type="domain" description="Solute-binding protein family 5" evidence="5">
    <location>
        <begin position="88"/>
        <end position="454"/>
    </location>
</feature>
<dbReference type="InterPro" id="IPR000914">
    <property type="entry name" value="SBP_5_dom"/>
</dbReference>